<keyword evidence="7 8" id="KW-0624">Polysaccharide degradation</keyword>
<dbReference type="Pfam" id="PF00150">
    <property type="entry name" value="Cellulase"/>
    <property type="match status" value="1"/>
</dbReference>
<protein>
    <recommendedName>
        <fullName evidence="8">Endoglucanase</fullName>
        <ecNumber evidence="8">3.2.1.4</ecNumber>
    </recommendedName>
</protein>
<dbReference type="Pfam" id="PF00553">
    <property type="entry name" value="CBM_2"/>
    <property type="match status" value="1"/>
</dbReference>
<dbReference type="InterPro" id="IPR017853">
    <property type="entry name" value="GH"/>
</dbReference>
<organism evidence="11 12">
    <name type="scientific">Streptomyces massasporeus</name>
    <dbReference type="NCBI Taxonomy" id="67324"/>
    <lineage>
        <taxon>Bacteria</taxon>
        <taxon>Bacillati</taxon>
        <taxon>Actinomycetota</taxon>
        <taxon>Actinomycetes</taxon>
        <taxon>Kitasatosporales</taxon>
        <taxon>Streptomycetaceae</taxon>
        <taxon>Streptomyces</taxon>
    </lineage>
</organism>
<feature type="domain" description="CBM2" evidence="10">
    <location>
        <begin position="400"/>
        <end position="503"/>
    </location>
</feature>
<keyword evidence="4 8" id="KW-0136">Cellulose degradation</keyword>
<feature type="signal peptide" evidence="9">
    <location>
        <begin position="1"/>
        <end position="28"/>
    </location>
</feature>
<comment type="caution">
    <text evidence="11">The sequence shown here is derived from an EMBL/GenBank/DDBJ whole genome shotgun (WGS) entry which is preliminary data.</text>
</comment>
<evidence type="ECO:0000256" key="8">
    <source>
        <dbReference type="RuleBase" id="RU361153"/>
    </source>
</evidence>
<keyword evidence="2 9" id="KW-0732">Signal</keyword>
<dbReference type="EMBL" id="JBIAFP010000005">
    <property type="protein sequence ID" value="MFE9225013.1"/>
    <property type="molecule type" value="Genomic_DNA"/>
</dbReference>
<dbReference type="SUPFAM" id="SSF51445">
    <property type="entry name" value="(Trans)glycosidases"/>
    <property type="match status" value="1"/>
</dbReference>
<dbReference type="InterPro" id="IPR008965">
    <property type="entry name" value="CBM2/CBM3_carb-bd_dom_sf"/>
</dbReference>
<gene>
    <name evidence="11" type="ORF">ACFYM3_10325</name>
</gene>
<reference evidence="11 12" key="1">
    <citation type="submission" date="2024-10" db="EMBL/GenBank/DDBJ databases">
        <title>The Natural Products Discovery Center: Release of the First 8490 Sequenced Strains for Exploring Actinobacteria Biosynthetic Diversity.</title>
        <authorList>
            <person name="Kalkreuter E."/>
            <person name="Kautsar S.A."/>
            <person name="Yang D."/>
            <person name="Bader C.D."/>
            <person name="Teijaro C.N."/>
            <person name="Fluegel L."/>
            <person name="Davis C.M."/>
            <person name="Simpson J.R."/>
            <person name="Lauterbach L."/>
            <person name="Steele A.D."/>
            <person name="Gui C."/>
            <person name="Meng S."/>
            <person name="Li G."/>
            <person name="Viehrig K."/>
            <person name="Ye F."/>
            <person name="Su P."/>
            <person name="Kiefer A.F."/>
            <person name="Nichols A."/>
            <person name="Cepeda A.J."/>
            <person name="Yan W."/>
            <person name="Fan B."/>
            <person name="Jiang Y."/>
            <person name="Adhikari A."/>
            <person name="Zheng C.-J."/>
            <person name="Schuster L."/>
            <person name="Cowan T.M."/>
            <person name="Smanski M.J."/>
            <person name="Chevrette M.G."/>
            <person name="De Carvalho L.P.S."/>
            <person name="Shen B."/>
        </authorList>
    </citation>
    <scope>NUCLEOTIDE SEQUENCE [LARGE SCALE GENOMIC DNA]</scope>
    <source>
        <strain evidence="11 12">NPDC007066</strain>
    </source>
</reference>
<evidence type="ECO:0000256" key="2">
    <source>
        <dbReference type="ARBA" id="ARBA00022729"/>
    </source>
</evidence>
<dbReference type="PANTHER" id="PTHR35923">
    <property type="entry name" value="MAJOR EXTRACELLULAR ENDOGLUCANASE"/>
    <property type="match status" value="1"/>
</dbReference>
<dbReference type="PANTHER" id="PTHR35923:SF2">
    <property type="entry name" value="ENDOGLUCANASE"/>
    <property type="match status" value="1"/>
</dbReference>
<dbReference type="InterPro" id="IPR012291">
    <property type="entry name" value="CBM2_carb-bd_dom_sf"/>
</dbReference>
<feature type="chain" id="PRO_5046991919" description="Endoglucanase" evidence="9">
    <location>
        <begin position="29"/>
        <end position="503"/>
    </location>
</feature>
<dbReference type="Proteomes" id="UP001601288">
    <property type="component" value="Unassembled WGS sequence"/>
</dbReference>
<dbReference type="Gene3D" id="3.20.20.80">
    <property type="entry name" value="Glycosidases"/>
    <property type="match status" value="1"/>
</dbReference>
<dbReference type="InterPro" id="IPR018087">
    <property type="entry name" value="Glyco_hydro_5_CS"/>
</dbReference>
<evidence type="ECO:0000313" key="12">
    <source>
        <dbReference type="Proteomes" id="UP001601288"/>
    </source>
</evidence>
<comment type="catalytic activity">
    <reaction evidence="1 8">
        <text>Endohydrolysis of (1-&gt;4)-beta-D-glucosidic linkages in cellulose, lichenin and cereal beta-D-glucans.</text>
        <dbReference type="EC" id="3.2.1.4"/>
    </reaction>
</comment>
<keyword evidence="6 8" id="KW-0326">Glycosidase</keyword>
<dbReference type="SUPFAM" id="SSF49384">
    <property type="entry name" value="Carbohydrate-binding domain"/>
    <property type="match status" value="1"/>
</dbReference>
<evidence type="ECO:0000313" key="11">
    <source>
        <dbReference type="EMBL" id="MFE9225013.1"/>
    </source>
</evidence>
<dbReference type="InterPro" id="IPR001547">
    <property type="entry name" value="Glyco_hydro_5"/>
</dbReference>
<keyword evidence="5 8" id="KW-0119">Carbohydrate metabolism</keyword>
<dbReference type="SMART" id="SM00637">
    <property type="entry name" value="CBD_II"/>
    <property type="match status" value="1"/>
</dbReference>
<evidence type="ECO:0000256" key="5">
    <source>
        <dbReference type="ARBA" id="ARBA00023277"/>
    </source>
</evidence>
<evidence type="ECO:0000256" key="9">
    <source>
        <dbReference type="SAM" id="SignalP"/>
    </source>
</evidence>
<evidence type="ECO:0000256" key="6">
    <source>
        <dbReference type="ARBA" id="ARBA00023295"/>
    </source>
</evidence>
<dbReference type="Gene3D" id="2.60.40.290">
    <property type="match status" value="1"/>
</dbReference>
<accession>A0ABW6LAB4</accession>
<evidence type="ECO:0000256" key="1">
    <source>
        <dbReference type="ARBA" id="ARBA00000966"/>
    </source>
</evidence>
<evidence type="ECO:0000256" key="3">
    <source>
        <dbReference type="ARBA" id="ARBA00022801"/>
    </source>
</evidence>
<dbReference type="RefSeq" id="WP_358279494.1">
    <property type="nucleotide sequence ID" value="NZ_JBEYGJ010000005.1"/>
</dbReference>
<dbReference type="PROSITE" id="PS00659">
    <property type="entry name" value="GLYCOSYL_HYDROL_F5"/>
    <property type="match status" value="1"/>
</dbReference>
<evidence type="ECO:0000256" key="7">
    <source>
        <dbReference type="ARBA" id="ARBA00023326"/>
    </source>
</evidence>
<keyword evidence="3 8" id="KW-0378">Hydrolase</keyword>
<dbReference type="InterPro" id="IPR001919">
    <property type="entry name" value="CBD2"/>
</dbReference>
<name>A0ABW6LAB4_9ACTN</name>
<dbReference type="EC" id="3.2.1.4" evidence="8"/>
<proteinExistence type="inferred from homology"/>
<comment type="similarity">
    <text evidence="8">Belongs to the glycosyl hydrolase 5 (cellulase A) family.</text>
</comment>
<sequence length="503" mass="53502">MFRTLRRALCVAAALVLPLAGTQSSAVADVDAQAGAGYWHTSGRQILDAAGQPVRIAGVNWFGFETANHVVHGLWARDYKSMIGQMKSLGYNTIRMPYSDDILKPGTMPDSINTDGKNTDLRGLTSLQVLDRIVAYAGQSGLKIVLDRHRPDAAGQSALWYTASVPESTWITNLKALATRYKGDATVVGIDLHNEPHDPACWGCGDTSRDWRPAAQRAGNAVLSVNPELLIMVEGVQSYNGTNGWWGGNLMGVAQHPVQLDVPNRLVYSAHDYATSVAQQSWFSDPSFPSNMPGIWDKYWGYIFKQNIAPVWLGEFGTTLQPSVDQEWLAELVKYLRSTSAYGADSFHWAFWSWNPNSGDTGGILKDDWQTVDTVKDGYLESVKAPGFDPGPGPGGPGGPGGGNAACSAAYTVTSDWGGGFNAEVKVTNTGTLPLKSWKVTWTWSGSQKVTSMWNASHTQNGATVAAVNAAHNGSVPVGGSASFGLGGAPGGGGATGVSCTVT</sequence>
<evidence type="ECO:0000256" key="4">
    <source>
        <dbReference type="ARBA" id="ARBA00023001"/>
    </source>
</evidence>
<dbReference type="PROSITE" id="PS51173">
    <property type="entry name" value="CBM2"/>
    <property type="match status" value="1"/>
</dbReference>
<evidence type="ECO:0000259" key="10">
    <source>
        <dbReference type="PROSITE" id="PS51173"/>
    </source>
</evidence>
<keyword evidence="12" id="KW-1185">Reference proteome</keyword>